<reference evidence="1 2" key="1">
    <citation type="journal article" date="2024" name="Commun. Biol.">
        <title>Comparative genomic analysis of thermophilic fungi reveals convergent evolutionary adaptations and gene losses.</title>
        <authorList>
            <person name="Steindorff A.S."/>
            <person name="Aguilar-Pontes M.V."/>
            <person name="Robinson A.J."/>
            <person name="Andreopoulos B."/>
            <person name="LaButti K."/>
            <person name="Kuo A."/>
            <person name="Mondo S."/>
            <person name="Riley R."/>
            <person name="Otillar R."/>
            <person name="Haridas S."/>
            <person name="Lipzen A."/>
            <person name="Grimwood J."/>
            <person name="Schmutz J."/>
            <person name="Clum A."/>
            <person name="Reid I.D."/>
            <person name="Moisan M.C."/>
            <person name="Butler G."/>
            <person name="Nguyen T.T.M."/>
            <person name="Dewar K."/>
            <person name="Conant G."/>
            <person name="Drula E."/>
            <person name="Henrissat B."/>
            <person name="Hansel C."/>
            <person name="Singer S."/>
            <person name="Hutchinson M.I."/>
            <person name="de Vries R.P."/>
            <person name="Natvig D.O."/>
            <person name="Powell A.J."/>
            <person name="Tsang A."/>
            <person name="Grigoriev I.V."/>
        </authorList>
    </citation>
    <scope>NUCLEOTIDE SEQUENCE [LARGE SCALE GENOMIC DNA]</scope>
    <source>
        <strain evidence="1 2">CBS 494.80</strain>
    </source>
</reference>
<dbReference type="EMBL" id="JAZHXI010000011">
    <property type="protein sequence ID" value="KAL2066247.1"/>
    <property type="molecule type" value="Genomic_DNA"/>
</dbReference>
<proteinExistence type="predicted"/>
<evidence type="ECO:0000313" key="2">
    <source>
        <dbReference type="Proteomes" id="UP001595075"/>
    </source>
</evidence>
<gene>
    <name evidence="1" type="ORF">VTL71DRAFT_2318</name>
</gene>
<comment type="caution">
    <text evidence="1">The sequence shown here is derived from an EMBL/GenBank/DDBJ whole genome shotgun (WGS) entry which is preliminary data.</text>
</comment>
<sequence>MPPPCPQLLSGSIHVGIHVFSPFLVISSKHPSTLALLGPYGDDRRWPDRYLWVLWASNAWHRTRHCMAWPASSGIPCWLGLLSTLPRSKPNQGLTAARVCTTEPDTVVKLEQAETPENTNNTKCQKGNRMGIVSTTIYGGPIQVDQITPAYD</sequence>
<accession>A0ABR4C8J5</accession>
<keyword evidence="2" id="KW-1185">Reference proteome</keyword>
<evidence type="ECO:0000313" key="1">
    <source>
        <dbReference type="EMBL" id="KAL2066247.1"/>
    </source>
</evidence>
<name>A0ABR4C8J5_9HELO</name>
<protein>
    <submittedName>
        <fullName evidence="1">Uncharacterized protein</fullName>
    </submittedName>
</protein>
<organism evidence="1 2">
    <name type="scientific">Oculimacula yallundae</name>
    <dbReference type="NCBI Taxonomy" id="86028"/>
    <lineage>
        <taxon>Eukaryota</taxon>
        <taxon>Fungi</taxon>
        <taxon>Dikarya</taxon>
        <taxon>Ascomycota</taxon>
        <taxon>Pezizomycotina</taxon>
        <taxon>Leotiomycetes</taxon>
        <taxon>Helotiales</taxon>
        <taxon>Ploettnerulaceae</taxon>
        <taxon>Oculimacula</taxon>
    </lineage>
</organism>
<dbReference type="Proteomes" id="UP001595075">
    <property type="component" value="Unassembled WGS sequence"/>
</dbReference>